<dbReference type="InterPro" id="IPR036291">
    <property type="entry name" value="NAD(P)-bd_dom_sf"/>
</dbReference>
<dbReference type="Pfam" id="PF13460">
    <property type="entry name" value="NAD_binding_10"/>
    <property type="match status" value="1"/>
</dbReference>
<dbReference type="STRING" id="104663.SAMN04488121_107245"/>
<dbReference type="EMBL" id="FNBN01000007">
    <property type="protein sequence ID" value="SDG92689.1"/>
    <property type="molecule type" value="Genomic_DNA"/>
</dbReference>
<dbReference type="Proteomes" id="UP000199045">
    <property type="component" value="Unassembled WGS sequence"/>
</dbReference>
<sequence length="341" mass="37046">MSEHRAPTNLLVLLDKYRGFDYNNIRSGYICFSMAADLCSIKSNNMKVIVTGSLGNISKPLTKELIQKGHTVTVISSNPEKQQDIEALGATAAIGSVEDADFLTKAFSGADAVYVMTPPNHATKDDPRAYYRETGHTYAQAIRQSGVKRVVHLSTMGAHLGEGTGLLLGAHDVEQVLSQVPGIALTSLRPGYFYYNLYNYVPMIKGAGLIRANYGGEDKIVLVSPADIATVAAEEITTTAPAKKVRYIASDERTVNEIVHLLGTAIGKPDLKWEVCTNEEMQDGLEKAGVRPVIAGSLVEMYSCVHSGAFAEDYERRKPIPLGKVKLEDFVKEFAAAFNKG</sequence>
<dbReference type="PANTHER" id="PTHR43162:SF1">
    <property type="entry name" value="PRESTALK A DIFFERENTIATION PROTEIN A"/>
    <property type="match status" value="1"/>
</dbReference>
<dbReference type="InterPro" id="IPR051604">
    <property type="entry name" value="Ergot_Alk_Oxidoreductase"/>
</dbReference>
<feature type="domain" description="NAD(P)-binding" evidence="1">
    <location>
        <begin position="52"/>
        <end position="195"/>
    </location>
</feature>
<dbReference type="InterPro" id="IPR016040">
    <property type="entry name" value="NAD(P)-bd_dom"/>
</dbReference>
<reference evidence="2 3" key="1">
    <citation type="submission" date="2016-10" db="EMBL/GenBank/DDBJ databases">
        <authorList>
            <person name="de Groot N.N."/>
        </authorList>
    </citation>
    <scope>NUCLEOTIDE SEQUENCE [LARGE SCALE GENOMIC DNA]</scope>
    <source>
        <strain evidence="2 3">DSM 527</strain>
    </source>
</reference>
<dbReference type="Gene3D" id="3.90.25.10">
    <property type="entry name" value="UDP-galactose 4-epimerase, domain 1"/>
    <property type="match status" value="1"/>
</dbReference>
<dbReference type="Gene3D" id="3.40.50.720">
    <property type="entry name" value="NAD(P)-binding Rossmann-like Domain"/>
    <property type="match status" value="1"/>
</dbReference>
<dbReference type="SUPFAM" id="SSF51735">
    <property type="entry name" value="NAD(P)-binding Rossmann-fold domains"/>
    <property type="match status" value="1"/>
</dbReference>
<accession>A0A1G7Y8H3</accession>
<name>A0A1G7Y8H3_CHIFI</name>
<evidence type="ECO:0000313" key="2">
    <source>
        <dbReference type="EMBL" id="SDG92689.1"/>
    </source>
</evidence>
<gene>
    <name evidence="2" type="ORF">SAMN04488121_107245</name>
</gene>
<dbReference type="PANTHER" id="PTHR43162">
    <property type="match status" value="1"/>
</dbReference>
<evidence type="ECO:0000313" key="3">
    <source>
        <dbReference type="Proteomes" id="UP000199045"/>
    </source>
</evidence>
<dbReference type="AlphaFoldDB" id="A0A1G7Y8H3"/>
<evidence type="ECO:0000259" key="1">
    <source>
        <dbReference type="Pfam" id="PF13460"/>
    </source>
</evidence>
<proteinExistence type="predicted"/>
<protein>
    <submittedName>
        <fullName evidence="2">Uncharacterized conserved protein YbjT, contains NAD(P)-binding and DUF2867 domains</fullName>
    </submittedName>
</protein>
<organism evidence="2 3">
    <name type="scientific">Chitinophaga filiformis</name>
    <name type="common">Myxococcus filiformis</name>
    <name type="synonym">Flexibacter filiformis</name>
    <dbReference type="NCBI Taxonomy" id="104663"/>
    <lineage>
        <taxon>Bacteria</taxon>
        <taxon>Pseudomonadati</taxon>
        <taxon>Bacteroidota</taxon>
        <taxon>Chitinophagia</taxon>
        <taxon>Chitinophagales</taxon>
        <taxon>Chitinophagaceae</taxon>
        <taxon>Chitinophaga</taxon>
    </lineage>
</organism>